<sequence>MQEMNSPWLLVALFIFHDGEEVLFLPTWVQKNAVLFDELESKLPFLKRSLHLLRHHNQKQFNISVLLELAVLSFFSAAAVLFPQITWIRIAFISVLVLFTLHLVFHVVQSLFIHKVVPGTITSILVFLPSLILWKNQIQSAGITWGLSMFYGLIVAILFIPLFPVILKIGHWAASPTKKLE</sequence>
<evidence type="ECO:0000313" key="2">
    <source>
        <dbReference type="EMBL" id="KPL70520.1"/>
    </source>
</evidence>
<name>A0A0P6XHF8_9CHLR</name>
<evidence type="ECO:0008006" key="4">
    <source>
        <dbReference type="Google" id="ProtNLM"/>
    </source>
</evidence>
<gene>
    <name evidence="2" type="ORF">ADM99_15460</name>
</gene>
<keyword evidence="1" id="KW-0812">Transmembrane</keyword>
<feature type="transmembrane region" description="Helical" evidence="1">
    <location>
        <begin position="112"/>
        <end position="134"/>
    </location>
</feature>
<protein>
    <recommendedName>
        <fullName evidence="4">HXXEE domain-containing protein</fullName>
    </recommendedName>
</protein>
<dbReference type="Pfam" id="PF13787">
    <property type="entry name" value="HXXEE"/>
    <property type="match status" value="1"/>
</dbReference>
<feature type="transmembrane region" description="Helical" evidence="1">
    <location>
        <begin position="149"/>
        <end position="169"/>
    </location>
</feature>
<dbReference type="Proteomes" id="UP000050430">
    <property type="component" value="Unassembled WGS sequence"/>
</dbReference>
<reference evidence="2 3" key="1">
    <citation type="submission" date="2015-07" db="EMBL/GenBank/DDBJ databases">
        <title>Genome sequence of Leptolinea tardivitalis DSM 16556.</title>
        <authorList>
            <person name="Hemp J."/>
            <person name="Ward L.M."/>
            <person name="Pace L.A."/>
            <person name="Fischer W.W."/>
        </authorList>
    </citation>
    <scope>NUCLEOTIDE SEQUENCE [LARGE SCALE GENOMIC DNA]</scope>
    <source>
        <strain evidence="2 3">YMTK-2</strain>
    </source>
</reference>
<organism evidence="2 3">
    <name type="scientific">Leptolinea tardivitalis</name>
    <dbReference type="NCBI Taxonomy" id="229920"/>
    <lineage>
        <taxon>Bacteria</taxon>
        <taxon>Bacillati</taxon>
        <taxon>Chloroflexota</taxon>
        <taxon>Anaerolineae</taxon>
        <taxon>Anaerolineales</taxon>
        <taxon>Anaerolineaceae</taxon>
        <taxon>Leptolinea</taxon>
    </lineage>
</organism>
<dbReference type="AlphaFoldDB" id="A0A0P6XHF8"/>
<dbReference type="InterPro" id="IPR025671">
    <property type="entry name" value="HXXEE"/>
</dbReference>
<comment type="caution">
    <text evidence="2">The sequence shown here is derived from an EMBL/GenBank/DDBJ whole genome shotgun (WGS) entry which is preliminary data.</text>
</comment>
<proteinExistence type="predicted"/>
<feature type="transmembrane region" description="Helical" evidence="1">
    <location>
        <begin position="61"/>
        <end position="81"/>
    </location>
</feature>
<evidence type="ECO:0000313" key="3">
    <source>
        <dbReference type="Proteomes" id="UP000050430"/>
    </source>
</evidence>
<dbReference type="EMBL" id="LGCK01000014">
    <property type="protein sequence ID" value="KPL70520.1"/>
    <property type="molecule type" value="Genomic_DNA"/>
</dbReference>
<keyword evidence="1" id="KW-1133">Transmembrane helix</keyword>
<dbReference type="RefSeq" id="WP_062531998.1">
    <property type="nucleotide sequence ID" value="NZ_BBYA01000010.1"/>
</dbReference>
<accession>A0A0P6XHF8</accession>
<feature type="transmembrane region" description="Helical" evidence="1">
    <location>
        <begin position="87"/>
        <end position="105"/>
    </location>
</feature>
<keyword evidence="3" id="KW-1185">Reference proteome</keyword>
<keyword evidence="1" id="KW-0472">Membrane</keyword>
<evidence type="ECO:0000256" key="1">
    <source>
        <dbReference type="SAM" id="Phobius"/>
    </source>
</evidence>